<evidence type="ECO:0000256" key="6">
    <source>
        <dbReference type="ARBA" id="ARBA00023136"/>
    </source>
</evidence>
<dbReference type="PROSITE" id="PS51202">
    <property type="entry name" value="RCK_C"/>
    <property type="match status" value="1"/>
</dbReference>
<dbReference type="InterPro" id="IPR004680">
    <property type="entry name" value="Cit_transptr-like_dom"/>
</dbReference>
<dbReference type="Pfam" id="PF03600">
    <property type="entry name" value="CitMHS"/>
    <property type="match status" value="2"/>
</dbReference>
<comment type="subcellular location">
    <subcellularLocation>
        <location evidence="1">Membrane</location>
        <topology evidence="1">Multi-pass membrane protein</topology>
    </subcellularLocation>
</comment>
<dbReference type="RefSeq" id="WP_379480419.1">
    <property type="nucleotide sequence ID" value="NZ_JBHLTL010000001.1"/>
</dbReference>
<evidence type="ECO:0000256" key="7">
    <source>
        <dbReference type="SAM" id="Phobius"/>
    </source>
</evidence>
<dbReference type="InterPro" id="IPR031312">
    <property type="entry name" value="Na/sul_symport_CS"/>
</dbReference>
<feature type="transmembrane region" description="Helical" evidence="7">
    <location>
        <begin position="136"/>
        <end position="155"/>
    </location>
</feature>
<dbReference type="PANTHER" id="PTHR43652:SF2">
    <property type="entry name" value="BASIC AMINO ACID ANTIPORTER YFCC-RELATED"/>
    <property type="match status" value="1"/>
</dbReference>
<feature type="transmembrane region" description="Helical" evidence="7">
    <location>
        <begin position="31"/>
        <end position="48"/>
    </location>
</feature>
<keyword evidence="2" id="KW-0813">Transport</keyword>
<dbReference type="PANTHER" id="PTHR43652">
    <property type="entry name" value="BASIC AMINO ACID ANTIPORTER YFCC-RELATED"/>
    <property type="match status" value="1"/>
</dbReference>
<evidence type="ECO:0000256" key="2">
    <source>
        <dbReference type="ARBA" id="ARBA00022448"/>
    </source>
</evidence>
<evidence type="ECO:0000313" key="10">
    <source>
        <dbReference type="Proteomes" id="UP001589943"/>
    </source>
</evidence>
<comment type="caution">
    <text evidence="9">The sequence shown here is derived from an EMBL/GenBank/DDBJ whole genome shotgun (WGS) entry which is preliminary data.</text>
</comment>
<sequence length="578" mass="61226">MTLALSPAVMSGAILLFTLVLFASERVRHDLVAVLALLASVAAGLVQPKDALSGFADPAVIAVAAVLVVGRALELTGVAGATTARLMPHRATFPLRMGVLLVAGAFLSAFMNNIAALVITMPIATEIARSSRKPPGAILMPLAFATILGGMTTLIGTPANLIISSVRERELGSGFGFFAMTPVASVVTVLGITYVAVLGWRLLPERSKVEQTRRRIWMTFELTVRERPGIERKELGEILRKTGSRLIGQYRDGRRIDWPTAGLEPGDRLLLLSRTDPWLVDVTLPWASSEHVHATDTPVARVSVAHGSPLIGRGYGAIPYLSERRLHVVAAGPRAAMERTPPGLMEIRAGDQLFIEGNGEEIARFAGQMRLLEIDRFDRQNVRNGKAYGVAGIFIAAILAIVLGGASPAISFLAAAATIAGLRLVPAKEVYASIDWSIVVLLAAMIPVGGSFESSGAAAIAADWLGEVLAGQSLQIAIGTMCLVTMILSIFLNNVATALVMAPLGIRLAELLHVSPDTMLLAVLIGASSDFLTPIGHQNNLLVMGPGGYRFGDYIRMGAAMSTLVVVVTALFLARQFG</sequence>
<keyword evidence="5 7" id="KW-1133">Transmembrane helix</keyword>
<evidence type="ECO:0000256" key="1">
    <source>
        <dbReference type="ARBA" id="ARBA00004141"/>
    </source>
</evidence>
<feature type="transmembrane region" description="Helical" evidence="7">
    <location>
        <begin position="6"/>
        <end position="24"/>
    </location>
</feature>
<feature type="transmembrane region" description="Helical" evidence="7">
    <location>
        <begin position="474"/>
        <end position="506"/>
    </location>
</feature>
<name>A0ABV6PGH9_9SPHN</name>
<keyword evidence="10" id="KW-1185">Reference proteome</keyword>
<dbReference type="Gene3D" id="3.30.70.1450">
    <property type="entry name" value="Regulator of K+ conductance, C-terminal domain"/>
    <property type="match status" value="1"/>
</dbReference>
<dbReference type="PROSITE" id="PS01271">
    <property type="entry name" value="NA_SULFATE"/>
    <property type="match status" value="1"/>
</dbReference>
<evidence type="ECO:0000313" key="9">
    <source>
        <dbReference type="EMBL" id="MFC0588931.1"/>
    </source>
</evidence>
<feature type="transmembrane region" description="Helical" evidence="7">
    <location>
        <begin position="385"/>
        <end position="403"/>
    </location>
</feature>
<proteinExistence type="predicted"/>
<dbReference type="Proteomes" id="UP001589943">
    <property type="component" value="Unassembled WGS sequence"/>
</dbReference>
<feature type="domain" description="RCK C-terminal" evidence="8">
    <location>
        <begin position="287"/>
        <end position="371"/>
    </location>
</feature>
<feature type="transmembrane region" description="Helical" evidence="7">
    <location>
        <begin position="409"/>
        <end position="426"/>
    </location>
</feature>
<keyword evidence="4" id="KW-0677">Repeat</keyword>
<evidence type="ECO:0000256" key="5">
    <source>
        <dbReference type="ARBA" id="ARBA00022989"/>
    </source>
</evidence>
<reference evidence="9 10" key="1">
    <citation type="submission" date="2024-09" db="EMBL/GenBank/DDBJ databases">
        <authorList>
            <person name="Sun Q."/>
            <person name="Mori K."/>
        </authorList>
    </citation>
    <scope>NUCLEOTIDE SEQUENCE [LARGE SCALE GENOMIC DNA]</scope>
    <source>
        <strain evidence="9 10">NCAIM B.02537</strain>
    </source>
</reference>
<protein>
    <submittedName>
        <fullName evidence="9">SLC13 family permease</fullName>
    </submittedName>
</protein>
<feature type="transmembrane region" description="Helical" evidence="7">
    <location>
        <begin position="438"/>
        <end position="462"/>
    </location>
</feature>
<feature type="transmembrane region" description="Helical" evidence="7">
    <location>
        <begin position="175"/>
        <end position="203"/>
    </location>
</feature>
<feature type="transmembrane region" description="Helical" evidence="7">
    <location>
        <begin position="97"/>
        <end position="124"/>
    </location>
</feature>
<keyword evidence="3 7" id="KW-0812">Transmembrane</keyword>
<dbReference type="InterPro" id="IPR051679">
    <property type="entry name" value="DASS-Related_Transporters"/>
</dbReference>
<dbReference type="EMBL" id="JBHLTL010000001">
    <property type="protein sequence ID" value="MFC0588931.1"/>
    <property type="molecule type" value="Genomic_DNA"/>
</dbReference>
<dbReference type="SUPFAM" id="SSF116726">
    <property type="entry name" value="TrkA C-terminal domain-like"/>
    <property type="match status" value="1"/>
</dbReference>
<dbReference type="InterPro" id="IPR006037">
    <property type="entry name" value="RCK_C"/>
</dbReference>
<evidence type="ECO:0000256" key="3">
    <source>
        <dbReference type="ARBA" id="ARBA00022692"/>
    </source>
</evidence>
<gene>
    <name evidence="9" type="ORF">ACFFF7_05845</name>
</gene>
<evidence type="ECO:0000259" key="8">
    <source>
        <dbReference type="PROSITE" id="PS51202"/>
    </source>
</evidence>
<accession>A0ABV6PGH9</accession>
<feature type="transmembrane region" description="Helical" evidence="7">
    <location>
        <begin position="518"/>
        <end position="535"/>
    </location>
</feature>
<dbReference type="CDD" id="cd01115">
    <property type="entry name" value="SLC13_permease"/>
    <property type="match status" value="1"/>
</dbReference>
<dbReference type="InterPro" id="IPR036721">
    <property type="entry name" value="RCK_C_sf"/>
</dbReference>
<evidence type="ECO:0000256" key="4">
    <source>
        <dbReference type="ARBA" id="ARBA00022737"/>
    </source>
</evidence>
<feature type="transmembrane region" description="Helical" evidence="7">
    <location>
        <begin position="555"/>
        <end position="574"/>
    </location>
</feature>
<keyword evidence="6 7" id="KW-0472">Membrane</keyword>
<organism evidence="9 10">
    <name type="scientific">Novosphingobium aquiterrae</name>
    <dbReference type="NCBI Taxonomy" id="624388"/>
    <lineage>
        <taxon>Bacteria</taxon>
        <taxon>Pseudomonadati</taxon>
        <taxon>Pseudomonadota</taxon>
        <taxon>Alphaproteobacteria</taxon>
        <taxon>Sphingomonadales</taxon>
        <taxon>Sphingomonadaceae</taxon>
        <taxon>Novosphingobium</taxon>
    </lineage>
</organism>